<evidence type="ECO:0000259" key="6">
    <source>
        <dbReference type="SMART" id="SM00849"/>
    </source>
</evidence>
<dbReference type="PANTHER" id="PTHR46233">
    <property type="entry name" value="HYDROXYACYLGLUTATHIONE HYDROLASE GLOC"/>
    <property type="match status" value="1"/>
</dbReference>
<name>A0ABR4N5N4_9FUNG</name>
<evidence type="ECO:0000256" key="5">
    <source>
        <dbReference type="SAM" id="MobiDB-lite"/>
    </source>
</evidence>
<dbReference type="SUPFAM" id="SSF56281">
    <property type="entry name" value="Metallo-hydrolase/oxidoreductase"/>
    <property type="match status" value="1"/>
</dbReference>
<feature type="domain" description="Metallo-beta-lactamase" evidence="6">
    <location>
        <begin position="324"/>
        <end position="534"/>
    </location>
</feature>
<keyword evidence="3" id="KW-0378">Hydrolase</keyword>
<dbReference type="EMBL" id="JADGIZ020000030">
    <property type="protein sequence ID" value="KAL2914815.1"/>
    <property type="molecule type" value="Genomic_DNA"/>
</dbReference>
<sequence>MRCSCARARPACARAAAARADADAELERAKARGNKLFADRLYGQAALEYSTAIALFAEADSPLPTSPAAVPTAAADTDAADPAAAAAADSAARRLSKRWSLNAKRSLSDLRDRLSRKSSNSALSRAAKSASFSAPSPSATSSSLSSSAASHRASWPSMPLPPSPTSSLRSPATPPAPEPPALYWPTAETDLARFGSADDRNMLAMLLSNRAAAFVAAGAFSDGLLDAMATIRWRPDWVKGYFRKAEALWGLGQFSLALDAYEVAHAVDPTNRTIVDRIHRTRGRILDDATGLAIHQLFPGRDICKKSILAPVQNLVFDYAIRMRNFIYLVANTYSRECVVVDACWDVDGILSFAKSKGLRIVAAVVTHYHIDHVGGIPPAPFDSYGVRVDGLAKLLRKLPDIKAYAHHNDIDAIIKTNPEMTRDRFVPTENGSSLTLPLIEKGVPSLVERVAPDSLETTIGTHVTSFTFMHTPGHTPGSQCILVNGCRLFSGDTLFIGSCGRVDSPDSSSSDLYDSLQRTLAALPDSVLVYPGHDYGGEMTTIGEERQTGLLREIHRTVFMSQFDQ</sequence>
<dbReference type="InterPro" id="IPR001279">
    <property type="entry name" value="Metallo-B-lactamas"/>
</dbReference>
<keyword evidence="8" id="KW-1185">Reference proteome</keyword>
<dbReference type="InterPro" id="IPR011990">
    <property type="entry name" value="TPR-like_helical_dom_sf"/>
</dbReference>
<dbReference type="Proteomes" id="UP001527925">
    <property type="component" value="Unassembled WGS sequence"/>
</dbReference>
<dbReference type="Pfam" id="PF00753">
    <property type="entry name" value="Lactamase_B"/>
    <property type="match status" value="2"/>
</dbReference>
<dbReference type="Gene3D" id="3.60.15.10">
    <property type="entry name" value="Ribonuclease Z/Hydroxyacylglutathione hydrolase-like"/>
    <property type="match status" value="1"/>
</dbReference>
<evidence type="ECO:0000256" key="2">
    <source>
        <dbReference type="ARBA" id="ARBA00022723"/>
    </source>
</evidence>
<evidence type="ECO:0000256" key="4">
    <source>
        <dbReference type="ARBA" id="ARBA00022833"/>
    </source>
</evidence>
<protein>
    <recommendedName>
        <fullName evidence="6">Metallo-beta-lactamase domain-containing protein</fullName>
    </recommendedName>
</protein>
<evidence type="ECO:0000256" key="3">
    <source>
        <dbReference type="ARBA" id="ARBA00022801"/>
    </source>
</evidence>
<dbReference type="SUPFAM" id="SSF48452">
    <property type="entry name" value="TPR-like"/>
    <property type="match status" value="1"/>
</dbReference>
<evidence type="ECO:0000256" key="1">
    <source>
        <dbReference type="ARBA" id="ARBA00001947"/>
    </source>
</evidence>
<reference evidence="7 8" key="1">
    <citation type="submission" date="2023-09" db="EMBL/GenBank/DDBJ databases">
        <title>Pangenome analysis of Batrachochytrium dendrobatidis and related Chytrids.</title>
        <authorList>
            <person name="Yacoub M.N."/>
            <person name="Stajich J.E."/>
            <person name="James T.Y."/>
        </authorList>
    </citation>
    <scope>NUCLEOTIDE SEQUENCE [LARGE SCALE GENOMIC DNA]</scope>
    <source>
        <strain evidence="7 8">JEL0888</strain>
    </source>
</reference>
<dbReference type="InterPro" id="IPR051453">
    <property type="entry name" value="MBL_Glyoxalase_II"/>
</dbReference>
<comment type="caution">
    <text evidence="7">The sequence shown here is derived from an EMBL/GenBank/DDBJ whole genome shotgun (WGS) entry which is preliminary data.</text>
</comment>
<dbReference type="SMART" id="SM00849">
    <property type="entry name" value="Lactamase_B"/>
    <property type="match status" value="1"/>
</dbReference>
<dbReference type="InterPro" id="IPR036866">
    <property type="entry name" value="RibonucZ/Hydroxyglut_hydro"/>
</dbReference>
<comment type="cofactor">
    <cofactor evidence="1">
        <name>Zn(2+)</name>
        <dbReference type="ChEBI" id="CHEBI:29105"/>
    </cofactor>
</comment>
<feature type="region of interest" description="Disordered" evidence="5">
    <location>
        <begin position="125"/>
        <end position="182"/>
    </location>
</feature>
<accession>A0ABR4N5N4</accession>
<feature type="compositionally biased region" description="Pro residues" evidence="5">
    <location>
        <begin position="172"/>
        <end position="182"/>
    </location>
</feature>
<keyword evidence="2" id="KW-0479">Metal-binding</keyword>
<dbReference type="PANTHER" id="PTHR46233:SF3">
    <property type="entry name" value="HYDROXYACYLGLUTATHIONE HYDROLASE GLOC"/>
    <property type="match status" value="1"/>
</dbReference>
<feature type="compositionally biased region" description="Low complexity" evidence="5">
    <location>
        <begin position="125"/>
        <end position="157"/>
    </location>
</feature>
<keyword evidence="4" id="KW-0862">Zinc</keyword>
<dbReference type="Gene3D" id="1.25.40.10">
    <property type="entry name" value="Tetratricopeptide repeat domain"/>
    <property type="match status" value="1"/>
</dbReference>
<proteinExistence type="predicted"/>
<evidence type="ECO:0000313" key="8">
    <source>
        <dbReference type="Proteomes" id="UP001527925"/>
    </source>
</evidence>
<gene>
    <name evidence="7" type="ORF">HK105_205747</name>
</gene>
<evidence type="ECO:0000313" key="7">
    <source>
        <dbReference type="EMBL" id="KAL2914815.1"/>
    </source>
</evidence>
<organism evidence="7 8">
    <name type="scientific">Polyrhizophydium stewartii</name>
    <dbReference type="NCBI Taxonomy" id="2732419"/>
    <lineage>
        <taxon>Eukaryota</taxon>
        <taxon>Fungi</taxon>
        <taxon>Fungi incertae sedis</taxon>
        <taxon>Chytridiomycota</taxon>
        <taxon>Chytridiomycota incertae sedis</taxon>
        <taxon>Chytridiomycetes</taxon>
        <taxon>Rhizophydiales</taxon>
        <taxon>Rhizophydiales incertae sedis</taxon>
        <taxon>Polyrhizophydium</taxon>
    </lineage>
</organism>